<sequence length="369" mass="41414">MPGKELVDPCINCSDDEAFLDVRARRLCRECFTRYVYYKVLQRMEKHRLSHERRTMLLPVSYGLSSSVLLHLLHVQIERQNSRPSRFPGYNLHVLVVEPSSICSSNPSDEQKFGLIQKHFPGHSYTRAPLHSIFEVDPDIQKTLSEFAGPSFVDDLSLSPKERLDAFRASIPTATSKTDVDYALMNRLVVAYTKKLDCTAVLWGDSDSRLAAKTLANVAKGRGSALTWQVCDGMSPSGLEFNFPLRDLYRKELQSYAELYPELTEIIVPEEPPSDNMLTKNLSIDELMMRYVLTQGEKYPGVMANVTRTASKLEPSKASPDAPHCAFCKALIRGPEGKSKGMTAADSLKEDQNSQFCYGCARSRPDLAC</sequence>
<keyword evidence="5" id="KW-1185">Reference proteome</keyword>
<dbReference type="GO" id="GO:0016779">
    <property type="term" value="F:nucleotidyltransferase activity"/>
    <property type="evidence" value="ECO:0007669"/>
    <property type="project" value="UniProtKB-UniRule"/>
</dbReference>
<dbReference type="GO" id="GO:0000049">
    <property type="term" value="F:tRNA binding"/>
    <property type="evidence" value="ECO:0007669"/>
    <property type="project" value="InterPro"/>
</dbReference>
<keyword evidence="2 3" id="KW-0819">tRNA processing</keyword>
<accession>A0A1L9RQT8</accession>
<dbReference type="AlphaFoldDB" id="A0A1L9RQT8"/>
<reference evidence="5" key="1">
    <citation type="journal article" date="2017" name="Genome Biol.">
        <title>Comparative genomics reveals high biological diversity and specific adaptations in the industrially and medically important fungal genus Aspergillus.</title>
        <authorList>
            <person name="de Vries R.P."/>
            <person name="Riley R."/>
            <person name="Wiebenga A."/>
            <person name="Aguilar-Osorio G."/>
            <person name="Amillis S."/>
            <person name="Uchima C.A."/>
            <person name="Anderluh G."/>
            <person name="Asadollahi M."/>
            <person name="Askin M."/>
            <person name="Barry K."/>
            <person name="Battaglia E."/>
            <person name="Bayram O."/>
            <person name="Benocci T."/>
            <person name="Braus-Stromeyer S.A."/>
            <person name="Caldana C."/>
            <person name="Canovas D."/>
            <person name="Cerqueira G.C."/>
            <person name="Chen F."/>
            <person name="Chen W."/>
            <person name="Choi C."/>
            <person name="Clum A."/>
            <person name="Dos Santos R.A."/>
            <person name="Damasio A.R."/>
            <person name="Diallinas G."/>
            <person name="Emri T."/>
            <person name="Fekete E."/>
            <person name="Flipphi M."/>
            <person name="Freyberg S."/>
            <person name="Gallo A."/>
            <person name="Gournas C."/>
            <person name="Habgood R."/>
            <person name="Hainaut M."/>
            <person name="Harispe M.L."/>
            <person name="Henrissat B."/>
            <person name="Hilden K.S."/>
            <person name="Hope R."/>
            <person name="Hossain A."/>
            <person name="Karabika E."/>
            <person name="Karaffa L."/>
            <person name="Karanyi Z."/>
            <person name="Krasevec N."/>
            <person name="Kuo A."/>
            <person name="Kusch H."/>
            <person name="LaButti K."/>
            <person name="Lagendijk E.L."/>
            <person name="Lapidus A."/>
            <person name="Levasseur A."/>
            <person name="Lindquist E."/>
            <person name="Lipzen A."/>
            <person name="Logrieco A.F."/>
            <person name="MacCabe A."/>
            <person name="Maekelae M.R."/>
            <person name="Malavazi I."/>
            <person name="Melin P."/>
            <person name="Meyer V."/>
            <person name="Mielnichuk N."/>
            <person name="Miskei M."/>
            <person name="Molnar A.P."/>
            <person name="Mule G."/>
            <person name="Ngan C.Y."/>
            <person name="Orejas M."/>
            <person name="Orosz E."/>
            <person name="Ouedraogo J.P."/>
            <person name="Overkamp K.M."/>
            <person name="Park H.-S."/>
            <person name="Perrone G."/>
            <person name="Piumi F."/>
            <person name="Punt P.J."/>
            <person name="Ram A.F."/>
            <person name="Ramon A."/>
            <person name="Rauscher S."/>
            <person name="Record E."/>
            <person name="Riano-Pachon D.M."/>
            <person name="Robert V."/>
            <person name="Roehrig J."/>
            <person name="Ruller R."/>
            <person name="Salamov A."/>
            <person name="Salih N.S."/>
            <person name="Samson R.A."/>
            <person name="Sandor E."/>
            <person name="Sanguinetti M."/>
            <person name="Schuetze T."/>
            <person name="Sepcic K."/>
            <person name="Shelest E."/>
            <person name="Sherlock G."/>
            <person name="Sophianopoulou V."/>
            <person name="Squina F.M."/>
            <person name="Sun H."/>
            <person name="Susca A."/>
            <person name="Todd R.B."/>
            <person name="Tsang A."/>
            <person name="Unkles S.E."/>
            <person name="van de Wiele N."/>
            <person name="van Rossen-Uffink D."/>
            <person name="Oliveira J.V."/>
            <person name="Vesth T.C."/>
            <person name="Visser J."/>
            <person name="Yu J.-H."/>
            <person name="Zhou M."/>
            <person name="Andersen M.R."/>
            <person name="Archer D.B."/>
            <person name="Baker S.E."/>
            <person name="Benoit I."/>
            <person name="Brakhage A.A."/>
            <person name="Braus G.H."/>
            <person name="Fischer R."/>
            <person name="Frisvad J.C."/>
            <person name="Goldman G.H."/>
            <person name="Houbraken J."/>
            <person name="Oakley B."/>
            <person name="Pocsi I."/>
            <person name="Scazzocchio C."/>
            <person name="Seiboth B."/>
            <person name="vanKuyk P.A."/>
            <person name="Wortman J."/>
            <person name="Dyer P.S."/>
            <person name="Grigoriev I.V."/>
        </authorList>
    </citation>
    <scope>NUCLEOTIDE SEQUENCE [LARGE SCALE GENOMIC DNA]</scope>
    <source>
        <strain evidence="5">DTO 134E9</strain>
    </source>
</reference>
<dbReference type="Pfam" id="PF10288">
    <property type="entry name" value="CTU2"/>
    <property type="match status" value="1"/>
</dbReference>
<dbReference type="SUPFAM" id="SSF52402">
    <property type="entry name" value="Adenine nucleotide alpha hydrolases-like"/>
    <property type="match status" value="1"/>
</dbReference>
<dbReference type="Gene3D" id="3.40.50.620">
    <property type="entry name" value="HUPs"/>
    <property type="match status" value="1"/>
</dbReference>
<protein>
    <recommendedName>
        <fullName evidence="3">Cytoplasmic tRNA 2-thiolation protein 2</fullName>
    </recommendedName>
</protein>
<name>A0A1L9RQT8_ASPWE</name>
<dbReference type="FunFam" id="3.40.50.620:FF:000143">
    <property type="entry name" value="Cytoplasmic tRNA 2-thiolation protein 2"/>
    <property type="match status" value="1"/>
</dbReference>
<dbReference type="VEuPathDB" id="FungiDB:ASPWEDRAFT_447740"/>
<gene>
    <name evidence="3" type="primary">NCS2</name>
    <name evidence="3" type="synonym">CTU2</name>
    <name evidence="4" type="ORF">ASPWEDRAFT_447740</name>
</gene>
<keyword evidence="1 3" id="KW-0963">Cytoplasm</keyword>
<evidence type="ECO:0000256" key="1">
    <source>
        <dbReference type="ARBA" id="ARBA00022490"/>
    </source>
</evidence>
<proteinExistence type="inferred from homology"/>
<comment type="similarity">
    <text evidence="3">Belongs to the CTU2/NCS2 family.</text>
</comment>
<dbReference type="InterPro" id="IPR019407">
    <property type="entry name" value="CTU2"/>
</dbReference>
<dbReference type="GO" id="GO:0002143">
    <property type="term" value="P:tRNA wobble position uridine thiolation"/>
    <property type="evidence" value="ECO:0007669"/>
    <property type="project" value="TreeGrafter"/>
</dbReference>
<dbReference type="OrthoDB" id="25129at2759"/>
<comment type="subcellular location">
    <subcellularLocation>
        <location evidence="3">Cytoplasm</location>
    </subcellularLocation>
</comment>
<dbReference type="STRING" id="1073089.A0A1L9RQT8"/>
<comment type="pathway">
    <text evidence="3">tRNA modification; 5-methoxycarbonylmethyl-2-thiouridine-tRNA biosynthesis.</text>
</comment>
<dbReference type="UniPathway" id="UPA00988"/>
<dbReference type="PANTHER" id="PTHR20882">
    <property type="entry name" value="CYTOPLASMIC TRNA 2-THIOLATION PROTEIN 2"/>
    <property type="match status" value="1"/>
</dbReference>
<dbReference type="EMBL" id="KV878211">
    <property type="protein sequence ID" value="OJJ37294.1"/>
    <property type="molecule type" value="Genomic_DNA"/>
</dbReference>
<dbReference type="InterPro" id="IPR014729">
    <property type="entry name" value="Rossmann-like_a/b/a_fold"/>
</dbReference>
<dbReference type="Proteomes" id="UP000184383">
    <property type="component" value="Unassembled WGS sequence"/>
</dbReference>
<comment type="function">
    <text evidence="3">Plays a central role in 2-thiolation of mcm(5)S(2)U at tRNA wobble positions of tRNA(Lys), tRNA(Glu) and tRNA(Gln). May act by forming a heterodimer with NCS6 that ligates sulfur from thiocarboxylated URM1 onto the uridine of tRNAs at wobble position. Prior mcm(5) tRNA modification by the elongator complex is required for 2-thiolation. May also be involved in protein urmylation.</text>
</comment>
<dbReference type="HAMAP" id="MF_03054">
    <property type="entry name" value="CTU2"/>
    <property type="match status" value="1"/>
</dbReference>
<dbReference type="GO" id="GO:0032447">
    <property type="term" value="P:protein urmylation"/>
    <property type="evidence" value="ECO:0007669"/>
    <property type="project" value="UniProtKB-UniRule"/>
</dbReference>
<dbReference type="GO" id="GO:0005829">
    <property type="term" value="C:cytosol"/>
    <property type="evidence" value="ECO:0007669"/>
    <property type="project" value="TreeGrafter"/>
</dbReference>
<evidence type="ECO:0000313" key="5">
    <source>
        <dbReference type="Proteomes" id="UP000184383"/>
    </source>
</evidence>
<evidence type="ECO:0000313" key="4">
    <source>
        <dbReference type="EMBL" id="OJJ37294.1"/>
    </source>
</evidence>
<dbReference type="PANTHER" id="PTHR20882:SF14">
    <property type="entry name" value="CYTOPLASMIC TRNA 2-THIOLATION PROTEIN 2"/>
    <property type="match status" value="1"/>
</dbReference>
<evidence type="ECO:0000256" key="3">
    <source>
        <dbReference type="HAMAP-Rule" id="MF_03054"/>
    </source>
</evidence>
<organism evidence="4 5">
    <name type="scientific">Aspergillus wentii DTO 134E9</name>
    <dbReference type="NCBI Taxonomy" id="1073089"/>
    <lineage>
        <taxon>Eukaryota</taxon>
        <taxon>Fungi</taxon>
        <taxon>Dikarya</taxon>
        <taxon>Ascomycota</taxon>
        <taxon>Pezizomycotina</taxon>
        <taxon>Eurotiomycetes</taxon>
        <taxon>Eurotiomycetidae</taxon>
        <taxon>Eurotiales</taxon>
        <taxon>Aspergillaceae</taxon>
        <taxon>Aspergillus</taxon>
        <taxon>Aspergillus subgen. Cremei</taxon>
    </lineage>
</organism>
<dbReference type="GO" id="GO:0016783">
    <property type="term" value="F:sulfurtransferase activity"/>
    <property type="evidence" value="ECO:0007669"/>
    <property type="project" value="TreeGrafter"/>
</dbReference>
<evidence type="ECO:0000256" key="2">
    <source>
        <dbReference type="ARBA" id="ARBA00022694"/>
    </source>
</evidence>